<dbReference type="EMBL" id="ML987209">
    <property type="protein sequence ID" value="KAF2242003.1"/>
    <property type="molecule type" value="Genomic_DNA"/>
</dbReference>
<evidence type="ECO:0000256" key="3">
    <source>
        <dbReference type="ARBA" id="ARBA00022980"/>
    </source>
</evidence>
<dbReference type="RefSeq" id="XP_033677007.1">
    <property type="nucleotide sequence ID" value="XM_033825273.1"/>
</dbReference>
<organism evidence="8 9">
    <name type="scientific">Trematosphaeria pertusa</name>
    <dbReference type="NCBI Taxonomy" id="390896"/>
    <lineage>
        <taxon>Eukaryota</taxon>
        <taxon>Fungi</taxon>
        <taxon>Dikarya</taxon>
        <taxon>Ascomycota</taxon>
        <taxon>Pezizomycotina</taxon>
        <taxon>Dothideomycetes</taxon>
        <taxon>Pleosporomycetidae</taxon>
        <taxon>Pleosporales</taxon>
        <taxon>Massarineae</taxon>
        <taxon>Trematosphaeriaceae</taxon>
        <taxon>Trematosphaeria</taxon>
    </lineage>
</organism>
<dbReference type="GO" id="GO:0005762">
    <property type="term" value="C:mitochondrial large ribosomal subunit"/>
    <property type="evidence" value="ECO:0007669"/>
    <property type="project" value="TreeGrafter"/>
</dbReference>
<evidence type="ECO:0000256" key="5">
    <source>
        <dbReference type="ARBA" id="ARBA00023274"/>
    </source>
</evidence>
<comment type="similarity">
    <text evidence="2">Belongs to the mitochondrion-specific ribosomal protein mL49 family.</text>
</comment>
<dbReference type="GeneID" id="54578603"/>
<dbReference type="Proteomes" id="UP000800094">
    <property type="component" value="Unassembled WGS sequence"/>
</dbReference>
<dbReference type="InterPro" id="IPR007740">
    <property type="entry name" value="Ribosomal_mL49"/>
</dbReference>
<protein>
    <recommendedName>
        <fullName evidence="6">Large ribosomal subunit protein mL49</fullName>
    </recommendedName>
</protein>
<proteinExistence type="inferred from homology"/>
<dbReference type="OrthoDB" id="19439at2759"/>
<gene>
    <name evidence="8" type="ORF">BU26DRAFT_467932</name>
</gene>
<sequence length="282" mass="30511">MPRIQSLLPLLRPLAAPRRAVCQQLFRFSTATRLRVEQPSAPTSSTPPPPPTQKPSATSPEAPSTAQEASKAADLAATEAATDADSAQSPAPKPNLPSKRAEPSKPENAEPADDVKVSSRPAVSTETTTAELKVKAKSFKTVAKGKKANGVDDVKVASTRASPTGTTTSELQSKAKSFKTVKKAKKPQEPRRLQLQLPPPKYHIARSASKNLPIYTDYKRGGNLHLTTIRKVTGDISALRDELRVFLNKKNEEVKINSLTQHVIVKGHHVPEVTEFLKARGM</sequence>
<dbReference type="GO" id="GO:0003735">
    <property type="term" value="F:structural constituent of ribosome"/>
    <property type="evidence" value="ECO:0007669"/>
    <property type="project" value="InterPro"/>
</dbReference>
<feature type="compositionally biased region" description="Low complexity" evidence="7">
    <location>
        <begin position="68"/>
        <end position="87"/>
    </location>
</feature>
<accession>A0A6A6HWR0</accession>
<feature type="region of interest" description="Disordered" evidence="7">
    <location>
        <begin position="33"/>
        <end position="129"/>
    </location>
</feature>
<dbReference type="Gene3D" id="3.30.780.10">
    <property type="entry name" value="SUI1-like domain"/>
    <property type="match status" value="1"/>
</dbReference>
<dbReference type="Pfam" id="PF05046">
    <property type="entry name" value="Img2"/>
    <property type="match status" value="1"/>
</dbReference>
<keyword evidence="5" id="KW-0687">Ribonucleoprotein</keyword>
<comment type="subcellular location">
    <subcellularLocation>
        <location evidence="1">Mitochondrion</location>
    </subcellularLocation>
</comment>
<feature type="compositionally biased region" description="Basic and acidic residues" evidence="7">
    <location>
        <begin position="99"/>
        <end position="117"/>
    </location>
</feature>
<keyword evidence="9" id="KW-1185">Reference proteome</keyword>
<evidence type="ECO:0000313" key="9">
    <source>
        <dbReference type="Proteomes" id="UP000800094"/>
    </source>
</evidence>
<dbReference type="PANTHER" id="PTHR13477">
    <property type="entry name" value="MITOCHONDRIAL 39S RIBOSOMAL PROTEIN L49"/>
    <property type="match status" value="1"/>
</dbReference>
<evidence type="ECO:0000256" key="7">
    <source>
        <dbReference type="SAM" id="MobiDB-lite"/>
    </source>
</evidence>
<dbReference type="AlphaFoldDB" id="A0A6A6HWR0"/>
<keyword evidence="4" id="KW-0496">Mitochondrion</keyword>
<evidence type="ECO:0000256" key="2">
    <source>
        <dbReference type="ARBA" id="ARBA00005677"/>
    </source>
</evidence>
<reference evidence="8" key="1">
    <citation type="journal article" date="2020" name="Stud. Mycol.">
        <title>101 Dothideomycetes genomes: a test case for predicting lifestyles and emergence of pathogens.</title>
        <authorList>
            <person name="Haridas S."/>
            <person name="Albert R."/>
            <person name="Binder M."/>
            <person name="Bloem J."/>
            <person name="Labutti K."/>
            <person name="Salamov A."/>
            <person name="Andreopoulos B."/>
            <person name="Baker S."/>
            <person name="Barry K."/>
            <person name="Bills G."/>
            <person name="Bluhm B."/>
            <person name="Cannon C."/>
            <person name="Castanera R."/>
            <person name="Culley D."/>
            <person name="Daum C."/>
            <person name="Ezra D."/>
            <person name="Gonzalez J."/>
            <person name="Henrissat B."/>
            <person name="Kuo A."/>
            <person name="Liang C."/>
            <person name="Lipzen A."/>
            <person name="Lutzoni F."/>
            <person name="Magnuson J."/>
            <person name="Mondo S."/>
            <person name="Nolan M."/>
            <person name="Ohm R."/>
            <person name="Pangilinan J."/>
            <person name="Park H.-J."/>
            <person name="Ramirez L."/>
            <person name="Alfaro M."/>
            <person name="Sun H."/>
            <person name="Tritt A."/>
            <person name="Yoshinaga Y."/>
            <person name="Zwiers L.-H."/>
            <person name="Turgeon B."/>
            <person name="Goodwin S."/>
            <person name="Spatafora J."/>
            <person name="Crous P."/>
            <person name="Grigoriev I."/>
        </authorList>
    </citation>
    <scope>NUCLEOTIDE SEQUENCE</scope>
    <source>
        <strain evidence="8">CBS 122368</strain>
    </source>
</reference>
<name>A0A6A6HWR0_9PLEO</name>
<evidence type="ECO:0000256" key="1">
    <source>
        <dbReference type="ARBA" id="ARBA00004173"/>
    </source>
</evidence>
<dbReference type="PANTHER" id="PTHR13477:SF0">
    <property type="entry name" value="LARGE RIBOSOMAL SUBUNIT PROTEIN ML49"/>
    <property type="match status" value="1"/>
</dbReference>
<evidence type="ECO:0000313" key="8">
    <source>
        <dbReference type="EMBL" id="KAF2242003.1"/>
    </source>
</evidence>
<evidence type="ECO:0000256" key="4">
    <source>
        <dbReference type="ARBA" id="ARBA00023128"/>
    </source>
</evidence>
<keyword evidence="3" id="KW-0689">Ribosomal protein</keyword>
<evidence type="ECO:0000256" key="6">
    <source>
        <dbReference type="ARBA" id="ARBA00035191"/>
    </source>
</evidence>
<dbReference type="GO" id="GO:0006412">
    <property type="term" value="P:translation"/>
    <property type="evidence" value="ECO:0007669"/>
    <property type="project" value="InterPro"/>
</dbReference>